<dbReference type="AlphaFoldDB" id="A0A139WFS5"/>
<feature type="transmembrane region" description="Helical" evidence="1">
    <location>
        <begin position="374"/>
        <end position="393"/>
    </location>
</feature>
<evidence type="ECO:0000256" key="2">
    <source>
        <dbReference type="SAM" id="SignalP"/>
    </source>
</evidence>
<dbReference type="OMA" id="SCAQQTW"/>
<dbReference type="InterPro" id="IPR002656">
    <property type="entry name" value="Acyl_transf_3_dom"/>
</dbReference>
<evidence type="ECO:0000313" key="5">
    <source>
        <dbReference type="Proteomes" id="UP000007266"/>
    </source>
</evidence>
<dbReference type="OrthoDB" id="10265389at2759"/>
<keyword evidence="1" id="KW-0472">Membrane</keyword>
<feature type="transmembrane region" description="Helical" evidence="1">
    <location>
        <begin position="481"/>
        <end position="502"/>
    </location>
</feature>
<feature type="transmembrane region" description="Helical" evidence="1">
    <location>
        <begin position="555"/>
        <end position="579"/>
    </location>
</feature>
<dbReference type="InParanoid" id="A0A139WFS5"/>
<feature type="transmembrane region" description="Helical" evidence="1">
    <location>
        <begin position="351"/>
        <end position="367"/>
    </location>
</feature>
<dbReference type="FunCoup" id="A0A139WFS5">
    <property type="interactions" value="8"/>
</dbReference>
<accession>A0A139WFS5</accession>
<dbReference type="PANTHER" id="PTHR11161:SF72">
    <property type="entry name" value="FI21449P1"/>
    <property type="match status" value="1"/>
</dbReference>
<organism evidence="4 5">
    <name type="scientific">Tribolium castaneum</name>
    <name type="common">Red flour beetle</name>
    <dbReference type="NCBI Taxonomy" id="7070"/>
    <lineage>
        <taxon>Eukaryota</taxon>
        <taxon>Metazoa</taxon>
        <taxon>Ecdysozoa</taxon>
        <taxon>Arthropoda</taxon>
        <taxon>Hexapoda</taxon>
        <taxon>Insecta</taxon>
        <taxon>Pterygota</taxon>
        <taxon>Neoptera</taxon>
        <taxon>Endopterygota</taxon>
        <taxon>Coleoptera</taxon>
        <taxon>Polyphaga</taxon>
        <taxon>Cucujiformia</taxon>
        <taxon>Tenebrionidae</taxon>
        <taxon>Tenebrionidae incertae sedis</taxon>
        <taxon>Tribolium</taxon>
    </lineage>
</organism>
<feature type="chain" id="PRO_5007299922" evidence="2">
    <location>
        <begin position="19"/>
        <end position="604"/>
    </location>
</feature>
<dbReference type="Pfam" id="PF01757">
    <property type="entry name" value="Acyl_transf_3"/>
    <property type="match status" value="1"/>
</dbReference>
<proteinExistence type="predicted"/>
<name>A0A139WFS5_TRICA</name>
<evidence type="ECO:0000256" key="1">
    <source>
        <dbReference type="SAM" id="Phobius"/>
    </source>
</evidence>
<feature type="transmembrane region" description="Helical" evidence="1">
    <location>
        <begin position="424"/>
        <end position="443"/>
    </location>
</feature>
<feature type="domain" description="Acyltransferase 3" evidence="3">
    <location>
        <begin position="189"/>
        <end position="578"/>
    </location>
</feature>
<sequence>MFVTHILFIFCAISRVTSEIKISDEDYKLLPPIFHIDPYDKCLQENKTFCRISIKLSPSKNKTKIWNLIEETKISKRFYNHDELYYAICVENGQKNETLSELYTNKFKNASLRATVVEINCQEHKYEIKTFDILVLTCIILYLLLILVATLYHLKTPNGHKFLILFSPWHNFQNLKRNFKQRNCEKLKCIQGIRFYTTVLIIFCHTFCSYSGGYIANTKYLEDFPQNFIRHGLRNLFVFLVQTFFLVSGWLLSYNTFKIFDKTKRGDFFKYWCLTFLNRYLRLIPPVLLMVSLGTSVWIYGSFHGPIKYVYSDREYERCQRSWWVIFLFLSNHYQQHDMCYFTNWYLSADTQLYAISLVLLIIILKFERLRVRIMTIFLLIGIFIPSLVAFFYELDIIYRITPENSKNNLFQSFEFSATYTSTYSTWATYILGLILGYVYFRLENRPVFGKKHFVLLWYILVIGLPLSVIIISSFEFNRVASALLAGILKPLYALGIGIGIFGMSQQIGGFLKSLCEWKPALFLGNVTYSTYVVHFGIVFSRTALATKPLPVSDYVLFVSFVEDTVWSFLCGFLMHLLVEMPASQLQKMLVPKFSHGSEKKIKK</sequence>
<feature type="signal peptide" evidence="2">
    <location>
        <begin position="1"/>
        <end position="18"/>
    </location>
</feature>
<dbReference type="KEGG" id="tca:100142193"/>
<feature type="transmembrane region" description="Helical" evidence="1">
    <location>
        <begin position="523"/>
        <end position="543"/>
    </location>
</feature>
<gene>
    <name evidence="4" type="primary">AUGUSTUS-3.0.2_34776</name>
    <name evidence="4" type="ORF">TcasGA2_TC034776</name>
</gene>
<protein>
    <submittedName>
        <fullName evidence="4">Nose resistant to fluoxetine protein 6-like protein</fullName>
    </submittedName>
</protein>
<dbReference type="GO" id="GO:0016747">
    <property type="term" value="F:acyltransferase activity, transferring groups other than amino-acyl groups"/>
    <property type="evidence" value="ECO:0007669"/>
    <property type="project" value="InterPro"/>
</dbReference>
<keyword evidence="1" id="KW-0812">Transmembrane</keyword>
<feature type="transmembrane region" description="Helical" evidence="1">
    <location>
        <begin position="455"/>
        <end position="475"/>
    </location>
</feature>
<keyword evidence="2" id="KW-0732">Signal</keyword>
<dbReference type="InterPro" id="IPR052728">
    <property type="entry name" value="O2_lipid_transport_reg"/>
</dbReference>
<feature type="transmembrane region" description="Helical" evidence="1">
    <location>
        <begin position="280"/>
        <end position="301"/>
    </location>
</feature>
<feature type="transmembrane region" description="Helical" evidence="1">
    <location>
        <begin position="236"/>
        <end position="260"/>
    </location>
</feature>
<feature type="transmembrane region" description="Helical" evidence="1">
    <location>
        <begin position="133"/>
        <end position="154"/>
    </location>
</feature>
<reference evidence="4 5" key="1">
    <citation type="journal article" date="2008" name="Nature">
        <title>The genome of the model beetle and pest Tribolium castaneum.</title>
        <authorList>
            <consortium name="Tribolium Genome Sequencing Consortium"/>
            <person name="Richards S."/>
            <person name="Gibbs R.A."/>
            <person name="Weinstock G.M."/>
            <person name="Brown S.J."/>
            <person name="Denell R."/>
            <person name="Beeman R.W."/>
            <person name="Gibbs R."/>
            <person name="Beeman R.W."/>
            <person name="Brown S.J."/>
            <person name="Bucher G."/>
            <person name="Friedrich M."/>
            <person name="Grimmelikhuijzen C.J."/>
            <person name="Klingler M."/>
            <person name="Lorenzen M."/>
            <person name="Richards S."/>
            <person name="Roth S."/>
            <person name="Schroder R."/>
            <person name="Tautz D."/>
            <person name="Zdobnov E.M."/>
            <person name="Muzny D."/>
            <person name="Gibbs R.A."/>
            <person name="Weinstock G.M."/>
            <person name="Attaway T."/>
            <person name="Bell S."/>
            <person name="Buhay C.J."/>
            <person name="Chandrabose M.N."/>
            <person name="Chavez D."/>
            <person name="Clerk-Blankenburg K.P."/>
            <person name="Cree A."/>
            <person name="Dao M."/>
            <person name="Davis C."/>
            <person name="Chacko J."/>
            <person name="Dinh H."/>
            <person name="Dugan-Rocha S."/>
            <person name="Fowler G."/>
            <person name="Garner T.T."/>
            <person name="Garnes J."/>
            <person name="Gnirke A."/>
            <person name="Hawes A."/>
            <person name="Hernandez J."/>
            <person name="Hines S."/>
            <person name="Holder M."/>
            <person name="Hume J."/>
            <person name="Jhangiani S.N."/>
            <person name="Joshi V."/>
            <person name="Khan Z.M."/>
            <person name="Jackson L."/>
            <person name="Kovar C."/>
            <person name="Kowis A."/>
            <person name="Lee S."/>
            <person name="Lewis L.R."/>
            <person name="Margolis J."/>
            <person name="Morgan M."/>
            <person name="Nazareth L.V."/>
            <person name="Nguyen N."/>
            <person name="Okwuonu G."/>
            <person name="Parker D."/>
            <person name="Richards S."/>
            <person name="Ruiz S.J."/>
            <person name="Santibanez J."/>
            <person name="Savard J."/>
            <person name="Scherer S.E."/>
            <person name="Schneider B."/>
            <person name="Sodergren E."/>
            <person name="Tautz D."/>
            <person name="Vattahil S."/>
            <person name="Villasana D."/>
            <person name="White C.S."/>
            <person name="Wright R."/>
            <person name="Park Y."/>
            <person name="Beeman R.W."/>
            <person name="Lord J."/>
            <person name="Oppert B."/>
            <person name="Lorenzen M."/>
            <person name="Brown S."/>
            <person name="Wang L."/>
            <person name="Savard J."/>
            <person name="Tautz D."/>
            <person name="Richards S."/>
            <person name="Weinstock G."/>
            <person name="Gibbs R.A."/>
            <person name="Liu Y."/>
            <person name="Worley K."/>
            <person name="Weinstock G."/>
            <person name="Elsik C.G."/>
            <person name="Reese J.T."/>
            <person name="Elhaik E."/>
            <person name="Landan G."/>
            <person name="Graur D."/>
            <person name="Arensburger P."/>
            <person name="Atkinson P."/>
            <person name="Beeman R.W."/>
            <person name="Beidler J."/>
            <person name="Brown S.J."/>
            <person name="Demuth J.P."/>
            <person name="Drury D.W."/>
            <person name="Du Y.Z."/>
            <person name="Fujiwara H."/>
            <person name="Lorenzen M."/>
            <person name="Maselli V."/>
            <person name="Osanai M."/>
            <person name="Park Y."/>
            <person name="Robertson H.M."/>
            <person name="Tu Z."/>
            <person name="Wang J.J."/>
            <person name="Wang S."/>
            <person name="Richards S."/>
            <person name="Song H."/>
            <person name="Zhang L."/>
            <person name="Sodergren E."/>
            <person name="Werner D."/>
            <person name="Stanke M."/>
            <person name="Morgenstern B."/>
            <person name="Solovyev V."/>
            <person name="Kosarev P."/>
            <person name="Brown G."/>
            <person name="Chen H.C."/>
            <person name="Ermolaeva O."/>
            <person name="Hlavina W."/>
            <person name="Kapustin Y."/>
            <person name="Kiryutin B."/>
            <person name="Kitts P."/>
            <person name="Maglott D."/>
            <person name="Pruitt K."/>
            <person name="Sapojnikov V."/>
            <person name="Souvorov A."/>
            <person name="Mackey A.J."/>
            <person name="Waterhouse R.M."/>
            <person name="Wyder S."/>
            <person name="Zdobnov E.M."/>
            <person name="Zdobnov E.M."/>
            <person name="Wyder S."/>
            <person name="Kriventseva E.V."/>
            <person name="Kadowaki T."/>
            <person name="Bork P."/>
            <person name="Aranda M."/>
            <person name="Bao R."/>
            <person name="Beermann A."/>
            <person name="Berns N."/>
            <person name="Bolognesi R."/>
            <person name="Bonneton F."/>
            <person name="Bopp D."/>
            <person name="Brown S.J."/>
            <person name="Bucher G."/>
            <person name="Butts T."/>
            <person name="Chaumot A."/>
            <person name="Denell R.E."/>
            <person name="Ferrier D.E."/>
            <person name="Friedrich M."/>
            <person name="Gordon C.M."/>
            <person name="Jindra M."/>
            <person name="Klingler M."/>
            <person name="Lan Q."/>
            <person name="Lattorff H.M."/>
            <person name="Laudet V."/>
            <person name="von Levetsow C."/>
            <person name="Liu Z."/>
            <person name="Lutz R."/>
            <person name="Lynch J.A."/>
            <person name="da Fonseca R.N."/>
            <person name="Posnien N."/>
            <person name="Reuter R."/>
            <person name="Roth S."/>
            <person name="Savard J."/>
            <person name="Schinko J.B."/>
            <person name="Schmitt C."/>
            <person name="Schoppmeier M."/>
            <person name="Schroder R."/>
            <person name="Shippy T.D."/>
            <person name="Simonnet F."/>
            <person name="Marques-Souza H."/>
            <person name="Tautz D."/>
            <person name="Tomoyasu Y."/>
            <person name="Trauner J."/>
            <person name="Van der Zee M."/>
            <person name="Vervoort M."/>
            <person name="Wittkopp N."/>
            <person name="Wimmer E.A."/>
            <person name="Yang X."/>
            <person name="Jones A.K."/>
            <person name="Sattelle D.B."/>
            <person name="Ebert P.R."/>
            <person name="Nelson D."/>
            <person name="Scott J.G."/>
            <person name="Beeman R.W."/>
            <person name="Muthukrishnan S."/>
            <person name="Kramer K.J."/>
            <person name="Arakane Y."/>
            <person name="Beeman R.W."/>
            <person name="Zhu Q."/>
            <person name="Hogenkamp D."/>
            <person name="Dixit R."/>
            <person name="Oppert B."/>
            <person name="Jiang H."/>
            <person name="Zou Z."/>
            <person name="Marshall J."/>
            <person name="Elpidina E."/>
            <person name="Vinokurov K."/>
            <person name="Oppert C."/>
            <person name="Zou Z."/>
            <person name="Evans J."/>
            <person name="Lu Z."/>
            <person name="Zhao P."/>
            <person name="Sumathipala N."/>
            <person name="Altincicek B."/>
            <person name="Vilcinskas A."/>
            <person name="Williams M."/>
            <person name="Hultmark D."/>
            <person name="Hetru C."/>
            <person name="Jiang H."/>
            <person name="Grimmelikhuijzen C.J."/>
            <person name="Hauser F."/>
            <person name="Cazzamali G."/>
            <person name="Williamson M."/>
            <person name="Park Y."/>
            <person name="Li B."/>
            <person name="Tanaka Y."/>
            <person name="Predel R."/>
            <person name="Neupert S."/>
            <person name="Schachtner J."/>
            <person name="Verleyen P."/>
            <person name="Raible F."/>
            <person name="Bork P."/>
            <person name="Friedrich M."/>
            <person name="Walden K.K."/>
            <person name="Robertson H.M."/>
            <person name="Angeli S."/>
            <person name="Foret S."/>
            <person name="Bucher G."/>
            <person name="Schuetz S."/>
            <person name="Maleszka R."/>
            <person name="Wimmer E.A."/>
            <person name="Beeman R.W."/>
            <person name="Lorenzen M."/>
            <person name="Tomoyasu Y."/>
            <person name="Miller S.C."/>
            <person name="Grossmann D."/>
            <person name="Bucher G."/>
        </authorList>
    </citation>
    <scope>NUCLEOTIDE SEQUENCE [LARGE SCALE GENOMIC DNA]</scope>
    <source>
        <strain evidence="4 5">Georgia GA2</strain>
    </source>
</reference>
<keyword evidence="5" id="KW-1185">Reference proteome</keyword>
<dbReference type="PANTHER" id="PTHR11161">
    <property type="entry name" value="O-ACYLTRANSFERASE"/>
    <property type="match status" value="1"/>
</dbReference>
<dbReference type="EMBL" id="KQ971352">
    <property type="protein sequence ID" value="KYB26695.1"/>
    <property type="molecule type" value="Genomic_DNA"/>
</dbReference>
<feature type="transmembrane region" description="Helical" evidence="1">
    <location>
        <begin position="195"/>
        <end position="216"/>
    </location>
</feature>
<evidence type="ECO:0000313" key="4">
    <source>
        <dbReference type="EMBL" id="KYB26695.1"/>
    </source>
</evidence>
<reference evidence="4 5" key="2">
    <citation type="journal article" date="2010" name="Nucleic Acids Res.">
        <title>BeetleBase in 2010: revisions to provide comprehensive genomic information for Tribolium castaneum.</title>
        <authorList>
            <person name="Kim H.S."/>
            <person name="Murphy T."/>
            <person name="Xia J."/>
            <person name="Caragea D."/>
            <person name="Park Y."/>
            <person name="Beeman R.W."/>
            <person name="Lorenzen M.D."/>
            <person name="Butcher S."/>
            <person name="Manak J.R."/>
            <person name="Brown S.J."/>
        </authorList>
    </citation>
    <scope>GENOME REANNOTATION</scope>
    <source>
        <strain evidence="4 5">Georgia GA2</strain>
    </source>
</reference>
<evidence type="ECO:0000259" key="3">
    <source>
        <dbReference type="Pfam" id="PF01757"/>
    </source>
</evidence>
<dbReference type="Proteomes" id="UP000007266">
    <property type="component" value="Linkage group 7"/>
</dbReference>
<keyword evidence="1" id="KW-1133">Transmembrane helix</keyword>